<comment type="catalytic activity">
    <reaction evidence="14 15">
        <text>2'-deoxyribonucleotide-(2'-deoxyribose 5'-phosphate)-2'-deoxyribonucleotide-DNA = a 3'-end 2'-deoxyribonucleotide-(2,3-dehydro-2,3-deoxyribose 5'-phosphate)-DNA + a 5'-end 5'-phospho-2'-deoxyribonucleoside-DNA + H(+)</text>
        <dbReference type="Rhea" id="RHEA:66592"/>
        <dbReference type="Rhea" id="RHEA-COMP:13180"/>
        <dbReference type="Rhea" id="RHEA-COMP:16897"/>
        <dbReference type="Rhea" id="RHEA-COMP:17067"/>
        <dbReference type="ChEBI" id="CHEBI:15378"/>
        <dbReference type="ChEBI" id="CHEBI:136412"/>
        <dbReference type="ChEBI" id="CHEBI:157695"/>
        <dbReference type="ChEBI" id="CHEBI:167181"/>
        <dbReference type="EC" id="4.2.99.18"/>
    </reaction>
</comment>
<feature type="active site" description="Proton donor; for delta-elimination activity" evidence="15">
    <location>
        <position position="261"/>
    </location>
</feature>
<keyword evidence="7 15" id="KW-0378">Hydrolase</keyword>
<evidence type="ECO:0000259" key="17">
    <source>
        <dbReference type="PROSITE" id="PS51068"/>
    </source>
</evidence>
<comment type="similarity">
    <text evidence="2 15">Belongs to the FPG family.</text>
</comment>
<dbReference type="AlphaFoldDB" id="A0AAW8B2M8"/>
<evidence type="ECO:0000256" key="9">
    <source>
        <dbReference type="ARBA" id="ARBA00023125"/>
    </source>
</evidence>
<organism evidence="18 19">
    <name type="scientific">Porticoccus litoralis</name>
    <dbReference type="NCBI Taxonomy" id="434086"/>
    <lineage>
        <taxon>Bacteria</taxon>
        <taxon>Pseudomonadati</taxon>
        <taxon>Pseudomonadota</taxon>
        <taxon>Gammaproteobacteria</taxon>
        <taxon>Cellvibrionales</taxon>
        <taxon>Porticoccaceae</taxon>
        <taxon>Porticoccus</taxon>
    </lineage>
</organism>
<evidence type="ECO:0000256" key="15">
    <source>
        <dbReference type="HAMAP-Rule" id="MF_00103"/>
    </source>
</evidence>
<dbReference type="GO" id="GO:0140078">
    <property type="term" value="F:class I DNA-(apurinic or apyrimidinic site) endonuclease activity"/>
    <property type="evidence" value="ECO:0007669"/>
    <property type="project" value="UniProtKB-EC"/>
</dbReference>
<evidence type="ECO:0000256" key="5">
    <source>
        <dbReference type="ARBA" id="ARBA00022763"/>
    </source>
</evidence>
<dbReference type="SMART" id="SM00898">
    <property type="entry name" value="Fapy_DNA_glyco"/>
    <property type="match status" value="1"/>
</dbReference>
<evidence type="ECO:0000313" key="18">
    <source>
        <dbReference type="EMBL" id="MDP1520695.1"/>
    </source>
</evidence>
<dbReference type="NCBIfam" id="TIGR00577">
    <property type="entry name" value="fpg"/>
    <property type="match status" value="1"/>
</dbReference>
<feature type="binding site" evidence="15">
    <location>
        <position position="152"/>
    </location>
    <ligand>
        <name>DNA</name>
        <dbReference type="ChEBI" id="CHEBI:16991"/>
    </ligand>
</feature>
<gene>
    <name evidence="15 18" type="primary">mutM</name>
    <name evidence="15" type="synonym">fpg</name>
    <name evidence="18" type="ORF">Q8A57_06940</name>
</gene>
<comment type="catalytic activity">
    <reaction evidence="1 15">
        <text>Hydrolysis of DNA containing ring-opened 7-methylguanine residues, releasing 2,6-diamino-4-hydroxy-5-(N-methyl)formamidopyrimidine.</text>
        <dbReference type="EC" id="3.2.2.23"/>
    </reaction>
</comment>
<dbReference type="InterPro" id="IPR015886">
    <property type="entry name" value="H2TH_FPG"/>
</dbReference>
<dbReference type="FunFam" id="1.10.8.50:FF:000003">
    <property type="entry name" value="Formamidopyrimidine-DNA glycosylase"/>
    <property type="match status" value="1"/>
</dbReference>
<dbReference type="InterPro" id="IPR000214">
    <property type="entry name" value="Znf_DNA_glyclase/AP_lyase"/>
</dbReference>
<dbReference type="InterPro" id="IPR012319">
    <property type="entry name" value="FPG_cat"/>
</dbReference>
<reference evidence="18" key="1">
    <citation type="journal article" date="2010" name="Int. J. Syst. Evol. Microbiol.">
        <title>Porticoccus litoralis gen. nov., sp. nov., a gammaproteobacterium isolated from the Yellow Sea.</title>
        <authorList>
            <person name="Oh H.M."/>
            <person name="Kim H."/>
            <person name="Kim K.M."/>
            <person name="Min G.S."/>
            <person name="Cho J.C."/>
        </authorList>
    </citation>
    <scope>NUCLEOTIDE SEQUENCE</scope>
    <source>
        <strain evidence="18">DSM 25064</strain>
    </source>
</reference>
<evidence type="ECO:0000256" key="6">
    <source>
        <dbReference type="ARBA" id="ARBA00022771"/>
    </source>
</evidence>
<dbReference type="FunFam" id="3.20.190.10:FF:000001">
    <property type="entry name" value="Formamidopyrimidine-DNA glycosylase"/>
    <property type="match status" value="1"/>
</dbReference>
<dbReference type="InterPro" id="IPR015887">
    <property type="entry name" value="DNA_glyclase_Znf_dom_DNA_BS"/>
</dbReference>
<keyword evidence="13 15" id="KW-0326">Glycosidase</keyword>
<keyword evidence="4 15" id="KW-0479">Metal-binding</keyword>
<feature type="binding site" evidence="15">
    <location>
        <position position="110"/>
    </location>
    <ligand>
        <name>DNA</name>
        <dbReference type="ChEBI" id="CHEBI:16991"/>
    </ligand>
</feature>
<dbReference type="Gene3D" id="3.20.190.10">
    <property type="entry name" value="MutM-like, N-terminal"/>
    <property type="match status" value="1"/>
</dbReference>
<feature type="active site" description="Schiff-base intermediate with DNA" evidence="15">
    <location>
        <position position="2"/>
    </location>
</feature>
<evidence type="ECO:0000313" key="19">
    <source>
        <dbReference type="Proteomes" id="UP001178354"/>
    </source>
</evidence>
<evidence type="ECO:0000256" key="1">
    <source>
        <dbReference type="ARBA" id="ARBA00001668"/>
    </source>
</evidence>
<comment type="function">
    <text evidence="15">Involved in base excision repair of DNA damaged by oxidation or by mutagenic agents. Acts as DNA glycosylase that recognizes and removes damaged bases. Has a preference for oxidized purines, such as 7,8-dihydro-8-oxoguanine (8-oxoG). Has AP (apurinic/apyrimidinic) lyase activity and introduces nicks in the DNA strand. Cleaves the DNA backbone by beta-delta elimination to generate a single-strand break at the site of the removed base with both 3'- and 5'-phosphates.</text>
</comment>
<dbReference type="EC" id="3.2.2.23" evidence="15"/>
<dbReference type="GO" id="GO:0003684">
    <property type="term" value="F:damaged DNA binding"/>
    <property type="evidence" value="ECO:0007669"/>
    <property type="project" value="InterPro"/>
</dbReference>
<dbReference type="SUPFAM" id="SSF57716">
    <property type="entry name" value="Glucocorticoid receptor-like (DNA-binding domain)"/>
    <property type="match status" value="1"/>
</dbReference>
<comment type="caution">
    <text evidence="18">The sequence shown here is derived from an EMBL/GenBank/DDBJ whole genome shotgun (WGS) entry which is preliminary data.</text>
</comment>
<evidence type="ECO:0000256" key="11">
    <source>
        <dbReference type="ARBA" id="ARBA00023239"/>
    </source>
</evidence>
<dbReference type="InterPro" id="IPR035937">
    <property type="entry name" value="FPG_N"/>
</dbReference>
<dbReference type="GO" id="GO:0034039">
    <property type="term" value="F:8-oxo-7,8-dihydroguanine DNA N-glycosylase activity"/>
    <property type="evidence" value="ECO:0007669"/>
    <property type="project" value="TreeGrafter"/>
</dbReference>
<keyword evidence="11 15" id="KW-0456">Lyase</keyword>
<dbReference type="PANTHER" id="PTHR22993">
    <property type="entry name" value="FORMAMIDOPYRIMIDINE-DNA GLYCOSYLASE"/>
    <property type="match status" value="1"/>
</dbReference>
<dbReference type="SUPFAM" id="SSF46946">
    <property type="entry name" value="S13-like H2TH domain"/>
    <property type="match status" value="1"/>
</dbReference>
<feature type="active site" description="Proton donor" evidence="15">
    <location>
        <position position="3"/>
    </location>
</feature>
<feature type="active site" description="Proton donor; for beta-elimination activity" evidence="15">
    <location>
        <position position="58"/>
    </location>
</feature>
<dbReference type="PANTHER" id="PTHR22993:SF9">
    <property type="entry name" value="FORMAMIDOPYRIMIDINE-DNA GLYCOSYLASE"/>
    <property type="match status" value="1"/>
</dbReference>
<dbReference type="InterPro" id="IPR010979">
    <property type="entry name" value="Ribosomal_uS13-like_H2TH"/>
</dbReference>
<evidence type="ECO:0000259" key="16">
    <source>
        <dbReference type="PROSITE" id="PS51066"/>
    </source>
</evidence>
<protein>
    <recommendedName>
        <fullName evidence="15">Formamidopyrimidine-DNA glycosylase</fullName>
        <shortName evidence="15">Fapy-DNA glycosylase</shortName>
        <ecNumber evidence="15">3.2.2.23</ecNumber>
    </recommendedName>
    <alternativeName>
        <fullName evidence="15">DNA-(apurinic or apyrimidinic site) lyase MutM</fullName>
        <shortName evidence="15">AP lyase MutM</shortName>
        <ecNumber evidence="15">4.2.99.18</ecNumber>
    </alternativeName>
</protein>
<dbReference type="Pfam" id="PF06827">
    <property type="entry name" value="zf-FPG_IleRS"/>
    <property type="match status" value="1"/>
</dbReference>
<dbReference type="GO" id="GO:0008270">
    <property type="term" value="F:zinc ion binding"/>
    <property type="evidence" value="ECO:0007669"/>
    <property type="project" value="UniProtKB-UniRule"/>
</dbReference>
<evidence type="ECO:0000256" key="2">
    <source>
        <dbReference type="ARBA" id="ARBA00009409"/>
    </source>
</evidence>
<dbReference type="EC" id="4.2.99.18" evidence="15"/>
<dbReference type="Proteomes" id="UP001178354">
    <property type="component" value="Unassembled WGS sequence"/>
</dbReference>
<dbReference type="NCBIfam" id="NF002211">
    <property type="entry name" value="PRK01103.1"/>
    <property type="match status" value="1"/>
</dbReference>
<comment type="cofactor">
    <cofactor evidence="15">
        <name>Zn(2+)</name>
        <dbReference type="ChEBI" id="CHEBI:29105"/>
    </cofactor>
    <text evidence="15">Binds 1 zinc ion per subunit.</text>
</comment>
<keyword evidence="12 15" id="KW-0511">Multifunctional enzyme</keyword>
<dbReference type="Pfam" id="PF01149">
    <property type="entry name" value="Fapy_DNA_glyco"/>
    <property type="match status" value="1"/>
</dbReference>
<feature type="domain" description="FPG-type" evidence="16">
    <location>
        <begin position="237"/>
        <end position="271"/>
    </location>
</feature>
<evidence type="ECO:0000256" key="3">
    <source>
        <dbReference type="ARBA" id="ARBA00011245"/>
    </source>
</evidence>
<keyword evidence="9 15" id="KW-0238">DNA-binding</keyword>
<evidence type="ECO:0000256" key="7">
    <source>
        <dbReference type="ARBA" id="ARBA00022801"/>
    </source>
</evidence>
<sequence length="271" mass="30130">MPELPEVVVTLRGVSPHILGKQVASVSVREPRLRWPVTEGLSSLLVGQTLLEGRQRGKYMLFRFASGHLMIHLGMSGNLRIVTAGTPVGKHDHVDINFVDGTVLRYSDPRRFGTIQWLEGLPEEHPLLHHLGPEPFDDAFCGDHLYRLSRGRKVPVKQFIMDSKIVVGVGNIYANESLFHAGIRPTLGAGKVSRVRYVELVEQVKRVLASAIEQGGTTLRDFVGGDGKPGYFKQELYVYGRAGESCLKCGTLLKEIRQGQRSTVYCPDCQR</sequence>
<evidence type="ECO:0000256" key="14">
    <source>
        <dbReference type="ARBA" id="ARBA00044632"/>
    </source>
</evidence>
<dbReference type="RefSeq" id="WP_305170266.1">
    <property type="nucleotide sequence ID" value="NZ_JAUUUU010000003.1"/>
</dbReference>
<feature type="domain" description="Formamidopyrimidine-DNA glycosylase catalytic" evidence="17">
    <location>
        <begin position="2"/>
        <end position="113"/>
    </location>
</feature>
<reference evidence="18" key="2">
    <citation type="submission" date="2023-08" db="EMBL/GenBank/DDBJ databases">
        <authorList>
            <person name="Luo J."/>
        </authorList>
    </citation>
    <scope>NUCLEOTIDE SEQUENCE</scope>
    <source>
        <strain evidence="18">DSM 25064</strain>
    </source>
</reference>
<keyword evidence="19" id="KW-1185">Reference proteome</keyword>
<evidence type="ECO:0000256" key="12">
    <source>
        <dbReference type="ARBA" id="ARBA00023268"/>
    </source>
</evidence>
<keyword evidence="6 15" id="KW-0863">Zinc-finger</keyword>
<name>A0AAW8B2M8_9GAMM</name>
<keyword evidence="10 15" id="KW-0234">DNA repair</keyword>
<dbReference type="Gene3D" id="1.10.8.50">
    <property type="match status" value="1"/>
</dbReference>
<evidence type="ECO:0000256" key="8">
    <source>
        <dbReference type="ARBA" id="ARBA00022833"/>
    </source>
</evidence>
<dbReference type="EMBL" id="JAUUUU010000003">
    <property type="protein sequence ID" value="MDP1520695.1"/>
    <property type="molecule type" value="Genomic_DNA"/>
</dbReference>
<dbReference type="InterPro" id="IPR020629">
    <property type="entry name" value="FPG_Glyclase"/>
</dbReference>
<keyword evidence="8 15" id="KW-0862">Zinc</keyword>
<evidence type="ECO:0000256" key="13">
    <source>
        <dbReference type="ARBA" id="ARBA00023295"/>
    </source>
</evidence>
<dbReference type="PROSITE" id="PS51066">
    <property type="entry name" value="ZF_FPG_2"/>
    <property type="match status" value="1"/>
</dbReference>
<evidence type="ECO:0000256" key="10">
    <source>
        <dbReference type="ARBA" id="ARBA00023204"/>
    </source>
</evidence>
<proteinExistence type="inferred from homology"/>
<feature type="binding site" evidence="15">
    <location>
        <position position="91"/>
    </location>
    <ligand>
        <name>DNA</name>
        <dbReference type="ChEBI" id="CHEBI:16991"/>
    </ligand>
</feature>
<dbReference type="CDD" id="cd08966">
    <property type="entry name" value="EcFpg-like_N"/>
    <property type="match status" value="1"/>
</dbReference>
<dbReference type="HAMAP" id="MF_00103">
    <property type="entry name" value="Fapy_DNA_glycosyl"/>
    <property type="match status" value="1"/>
</dbReference>
<evidence type="ECO:0000256" key="4">
    <source>
        <dbReference type="ARBA" id="ARBA00022723"/>
    </source>
</evidence>
<dbReference type="Pfam" id="PF06831">
    <property type="entry name" value="H2TH"/>
    <property type="match status" value="1"/>
</dbReference>
<keyword evidence="5 15" id="KW-0227">DNA damage</keyword>
<dbReference type="SUPFAM" id="SSF81624">
    <property type="entry name" value="N-terminal domain of MutM-like DNA repair proteins"/>
    <property type="match status" value="1"/>
</dbReference>
<dbReference type="PROSITE" id="PS51068">
    <property type="entry name" value="FPG_CAT"/>
    <property type="match status" value="1"/>
</dbReference>
<comment type="subunit">
    <text evidence="3 15">Monomer.</text>
</comment>
<dbReference type="InterPro" id="IPR010663">
    <property type="entry name" value="Znf_FPG/IleRS"/>
</dbReference>
<dbReference type="GO" id="GO:0006284">
    <property type="term" value="P:base-excision repair"/>
    <property type="evidence" value="ECO:0007669"/>
    <property type="project" value="InterPro"/>
</dbReference>
<dbReference type="PROSITE" id="PS01242">
    <property type="entry name" value="ZF_FPG_1"/>
    <property type="match status" value="1"/>
</dbReference>
<accession>A0AAW8B2M8</accession>
<dbReference type="SMART" id="SM01232">
    <property type="entry name" value="H2TH"/>
    <property type="match status" value="1"/>
</dbReference>